<dbReference type="Proteomes" id="UP001176429">
    <property type="component" value="Unassembled WGS sequence"/>
</dbReference>
<sequence length="56" mass="6155">MRQPYDTLFAQGHEAARLGQLLPDACLRHPTTDTQRGLTLPLLQCTIGHGINPGYP</sequence>
<keyword evidence="2" id="KW-1185">Reference proteome</keyword>
<accession>A0ABT9BFT3</accession>
<evidence type="ECO:0000313" key="2">
    <source>
        <dbReference type="Proteomes" id="UP001176429"/>
    </source>
</evidence>
<comment type="caution">
    <text evidence="1">The sequence shown here is derived from an EMBL/GenBank/DDBJ whole genome shotgun (WGS) entry which is preliminary data.</text>
</comment>
<dbReference type="EMBL" id="JAUQSY010000012">
    <property type="protein sequence ID" value="MDO7876549.1"/>
    <property type="molecule type" value="Genomic_DNA"/>
</dbReference>
<evidence type="ECO:0000313" key="1">
    <source>
        <dbReference type="EMBL" id="MDO7876549.1"/>
    </source>
</evidence>
<reference evidence="1" key="1">
    <citation type="submission" date="2023-07" db="EMBL/GenBank/DDBJ databases">
        <authorList>
            <person name="Kim M.K."/>
        </authorList>
    </citation>
    <scope>NUCLEOTIDE SEQUENCE</scope>
    <source>
        <strain evidence="1">ASUV-10-1</strain>
    </source>
</reference>
<gene>
    <name evidence="1" type="ORF">Q5H93_17525</name>
</gene>
<name>A0ABT9BFT3_9BACT</name>
<proteinExistence type="predicted"/>
<protein>
    <submittedName>
        <fullName evidence="1">Uncharacterized protein</fullName>
    </submittedName>
</protein>
<dbReference type="RefSeq" id="WP_305007919.1">
    <property type="nucleotide sequence ID" value="NZ_JAUQSY010000012.1"/>
</dbReference>
<organism evidence="1 2">
    <name type="scientific">Hymenobacter aranciens</name>
    <dbReference type="NCBI Taxonomy" id="3063996"/>
    <lineage>
        <taxon>Bacteria</taxon>
        <taxon>Pseudomonadati</taxon>
        <taxon>Bacteroidota</taxon>
        <taxon>Cytophagia</taxon>
        <taxon>Cytophagales</taxon>
        <taxon>Hymenobacteraceae</taxon>
        <taxon>Hymenobacter</taxon>
    </lineage>
</organism>